<feature type="compositionally biased region" description="Low complexity" evidence="1">
    <location>
        <begin position="66"/>
        <end position="79"/>
    </location>
</feature>
<feature type="compositionally biased region" description="Polar residues" evidence="1">
    <location>
        <begin position="106"/>
        <end position="118"/>
    </location>
</feature>
<evidence type="ECO:0000313" key="2">
    <source>
        <dbReference type="EMBL" id="KAK8069723.1"/>
    </source>
</evidence>
<evidence type="ECO:0000313" key="3">
    <source>
        <dbReference type="Proteomes" id="UP001480595"/>
    </source>
</evidence>
<protein>
    <submittedName>
        <fullName evidence="2">Uncharacterized protein</fullName>
    </submittedName>
</protein>
<feature type="region of interest" description="Disordered" evidence="1">
    <location>
        <begin position="316"/>
        <end position="357"/>
    </location>
</feature>
<dbReference type="GeneID" id="92090811"/>
<feature type="compositionally biased region" description="Basic and acidic residues" evidence="1">
    <location>
        <begin position="81"/>
        <end position="94"/>
    </location>
</feature>
<organism evidence="2 3">
    <name type="scientific">Apiospora phragmitis</name>
    <dbReference type="NCBI Taxonomy" id="2905665"/>
    <lineage>
        <taxon>Eukaryota</taxon>
        <taxon>Fungi</taxon>
        <taxon>Dikarya</taxon>
        <taxon>Ascomycota</taxon>
        <taxon>Pezizomycotina</taxon>
        <taxon>Sordariomycetes</taxon>
        <taxon>Xylariomycetidae</taxon>
        <taxon>Amphisphaeriales</taxon>
        <taxon>Apiosporaceae</taxon>
        <taxon>Apiospora</taxon>
    </lineage>
</organism>
<feature type="compositionally biased region" description="Polar residues" evidence="1">
    <location>
        <begin position="27"/>
        <end position="51"/>
    </location>
</feature>
<dbReference type="Proteomes" id="UP001480595">
    <property type="component" value="Unassembled WGS sequence"/>
</dbReference>
<dbReference type="EMBL" id="JAQQWL010000006">
    <property type="protein sequence ID" value="KAK8069723.1"/>
    <property type="molecule type" value="Genomic_DNA"/>
</dbReference>
<evidence type="ECO:0000256" key="1">
    <source>
        <dbReference type="SAM" id="MobiDB-lite"/>
    </source>
</evidence>
<proteinExistence type="predicted"/>
<dbReference type="RefSeq" id="XP_066717017.1">
    <property type="nucleotide sequence ID" value="XM_066857748.1"/>
</dbReference>
<keyword evidence="3" id="KW-1185">Reference proteome</keyword>
<comment type="caution">
    <text evidence="2">The sequence shown here is derived from an EMBL/GenBank/DDBJ whole genome shotgun (WGS) entry which is preliminary data.</text>
</comment>
<gene>
    <name evidence="2" type="ORF">PG994_006339</name>
</gene>
<name>A0ABR1VIK3_9PEZI</name>
<accession>A0ABR1VIK3</accession>
<sequence length="357" mass="39161">MEFFRSFGRKRQSKAVTPLIAIAADAGQQQEAKSNDSLLSQQPPNRQSNGSDPGITGPTFRQVCWESNGSSGPASPSEAARGGERSPFDNRREGLFAVNNKLLAKNQESTNSNNNLRVTRSPGLEIQPKVYYGPLGGHDSGQPSPLSLATPEKQDAATFSSGEVEDREPRSRQILAESLATWTHAPKPSLGRRGAIYVSPNRQRHEKSPSTSVDAANGRHSFDDDEDGLERELDLGFSQAAALRGSITTTEEEEPPEAAATPLAEQQKRRDEAEEEEENDREPEPSGIGNRANEEAVEAVRRLGRGEFQAMFSDFERAHMRSATQQIQRQRTRSPNAGEESDPSEESGSLRHRSRSI</sequence>
<reference evidence="2 3" key="1">
    <citation type="submission" date="2023-01" db="EMBL/GenBank/DDBJ databases">
        <title>Analysis of 21 Apiospora genomes using comparative genomics revels a genus with tremendous synthesis potential of carbohydrate active enzymes and secondary metabolites.</title>
        <authorList>
            <person name="Sorensen T."/>
        </authorList>
    </citation>
    <scope>NUCLEOTIDE SEQUENCE [LARGE SCALE GENOMIC DNA]</scope>
    <source>
        <strain evidence="2 3">CBS 135458</strain>
    </source>
</reference>
<feature type="region of interest" description="Disordered" evidence="1">
    <location>
        <begin position="27"/>
        <end position="298"/>
    </location>
</feature>
<feature type="compositionally biased region" description="Polar residues" evidence="1">
    <location>
        <begin position="322"/>
        <end position="335"/>
    </location>
</feature>